<dbReference type="SUPFAM" id="SSF48179">
    <property type="entry name" value="6-phosphogluconate dehydrogenase C-terminal domain-like"/>
    <property type="match status" value="1"/>
</dbReference>
<dbReference type="GO" id="GO:0016616">
    <property type="term" value="F:oxidoreductase activity, acting on the CH-OH group of donors, NAD or NADP as acceptor"/>
    <property type="evidence" value="ECO:0007669"/>
    <property type="project" value="InterPro"/>
</dbReference>
<organism evidence="7 8">
    <name type="scientific">Aliidiomarina maris</name>
    <dbReference type="NCBI Taxonomy" id="531312"/>
    <lineage>
        <taxon>Bacteria</taxon>
        <taxon>Pseudomonadati</taxon>
        <taxon>Pseudomonadota</taxon>
        <taxon>Gammaproteobacteria</taxon>
        <taxon>Alteromonadales</taxon>
        <taxon>Idiomarinaceae</taxon>
        <taxon>Aliidiomarina</taxon>
    </lineage>
</organism>
<evidence type="ECO:0000259" key="6">
    <source>
        <dbReference type="SMART" id="SM00984"/>
    </source>
</evidence>
<dbReference type="NCBIfam" id="TIGR03026">
    <property type="entry name" value="NDP-sugDHase"/>
    <property type="match status" value="1"/>
</dbReference>
<dbReference type="Proteomes" id="UP000249203">
    <property type="component" value="Unassembled WGS sequence"/>
</dbReference>
<dbReference type="PIRSF" id="PIRSF500136">
    <property type="entry name" value="UDP_ManNAc_DH"/>
    <property type="match status" value="1"/>
</dbReference>
<dbReference type="GO" id="GO:0016628">
    <property type="term" value="F:oxidoreductase activity, acting on the CH-CH group of donors, NAD or NADP as acceptor"/>
    <property type="evidence" value="ECO:0007669"/>
    <property type="project" value="InterPro"/>
</dbReference>
<dbReference type="PIRSF" id="PIRSF000124">
    <property type="entry name" value="UDPglc_GDPman_dh"/>
    <property type="match status" value="1"/>
</dbReference>
<keyword evidence="3" id="KW-0520">NAD</keyword>
<dbReference type="GO" id="GO:0000271">
    <property type="term" value="P:polysaccharide biosynthetic process"/>
    <property type="evidence" value="ECO:0007669"/>
    <property type="project" value="InterPro"/>
</dbReference>
<dbReference type="PANTHER" id="PTHR43491">
    <property type="entry name" value="UDP-N-ACETYL-D-MANNOSAMINE DEHYDROGENASE"/>
    <property type="match status" value="1"/>
</dbReference>
<dbReference type="Pfam" id="PF03721">
    <property type="entry name" value="UDPG_MGDP_dh_N"/>
    <property type="match status" value="1"/>
</dbReference>
<dbReference type="Pfam" id="PF00984">
    <property type="entry name" value="UDPG_MGDP_dh"/>
    <property type="match status" value="1"/>
</dbReference>
<keyword evidence="2" id="KW-0560">Oxidoreductase</keyword>
<dbReference type="GO" id="GO:0051287">
    <property type="term" value="F:NAD binding"/>
    <property type="evidence" value="ECO:0007669"/>
    <property type="project" value="InterPro"/>
</dbReference>
<name>A0A327WRH5_9GAMM</name>
<keyword evidence="5" id="KW-0472">Membrane</keyword>
<dbReference type="InterPro" id="IPR001732">
    <property type="entry name" value="UDP-Glc/GDP-Man_DH_N"/>
</dbReference>
<keyword evidence="5" id="KW-0812">Transmembrane</keyword>
<evidence type="ECO:0000313" key="7">
    <source>
        <dbReference type="EMBL" id="RAJ93632.1"/>
    </source>
</evidence>
<dbReference type="Pfam" id="PF03720">
    <property type="entry name" value="UDPG_MGDP_dh_C"/>
    <property type="match status" value="1"/>
</dbReference>
<dbReference type="Gene3D" id="3.40.50.720">
    <property type="entry name" value="NAD(P)-binding Rossmann-like Domain"/>
    <property type="match status" value="2"/>
</dbReference>
<dbReference type="InterPro" id="IPR008927">
    <property type="entry name" value="6-PGluconate_DH-like_C_sf"/>
</dbReference>
<keyword evidence="5" id="KW-1133">Transmembrane helix</keyword>
<dbReference type="InterPro" id="IPR017476">
    <property type="entry name" value="UDP-Glc/GDP-Man"/>
</dbReference>
<dbReference type="InterPro" id="IPR014027">
    <property type="entry name" value="UDP-Glc/GDP-Man_DH_C"/>
</dbReference>
<dbReference type="SMART" id="SM00984">
    <property type="entry name" value="UDPG_MGDP_dh_C"/>
    <property type="match status" value="1"/>
</dbReference>
<evidence type="ECO:0000256" key="1">
    <source>
        <dbReference type="ARBA" id="ARBA00006601"/>
    </source>
</evidence>
<comment type="similarity">
    <text evidence="1 4">Belongs to the UDP-glucose/GDP-mannose dehydrogenase family.</text>
</comment>
<dbReference type="EMBL" id="QLMD01000017">
    <property type="protein sequence ID" value="RAJ93632.1"/>
    <property type="molecule type" value="Genomic_DNA"/>
</dbReference>
<dbReference type="RefSeq" id="WP_241974148.1">
    <property type="nucleotide sequence ID" value="NZ_PIPK01000017.1"/>
</dbReference>
<dbReference type="SUPFAM" id="SSF51735">
    <property type="entry name" value="NAD(P)-binding Rossmann-fold domains"/>
    <property type="match status" value="1"/>
</dbReference>
<dbReference type="InterPro" id="IPR014026">
    <property type="entry name" value="UDP-Glc/GDP-Man_DH_dimer"/>
</dbReference>
<feature type="transmembrane region" description="Helical" evidence="5">
    <location>
        <begin position="12"/>
        <end position="32"/>
    </location>
</feature>
<dbReference type="PANTHER" id="PTHR43491:SF2">
    <property type="entry name" value="UDP-N-ACETYL-D-MANNOSAMINE DEHYDROGENASE"/>
    <property type="match status" value="1"/>
</dbReference>
<proteinExistence type="inferred from homology"/>
<comment type="caution">
    <text evidence="7">The sequence shown here is derived from an EMBL/GenBank/DDBJ whole genome shotgun (WGS) entry which is preliminary data.</text>
</comment>
<dbReference type="InterPro" id="IPR036291">
    <property type="entry name" value="NAD(P)-bd_dom_sf"/>
</dbReference>
<feature type="domain" description="UDP-glucose/GDP-mannose dehydrogenase C-terminal" evidence="6">
    <location>
        <begin position="326"/>
        <end position="426"/>
    </location>
</feature>
<reference evidence="7 8" key="1">
    <citation type="submission" date="2018-06" db="EMBL/GenBank/DDBJ databases">
        <title>Genomic Encyclopedia of Type Strains, Phase III (KMG-III): the genomes of soil and plant-associated and newly described type strains.</title>
        <authorList>
            <person name="Whitman W."/>
        </authorList>
    </citation>
    <scope>NUCLEOTIDE SEQUENCE [LARGE SCALE GENOMIC DNA]</scope>
    <source>
        <strain evidence="7 8">CGMCC 1.15366</strain>
    </source>
</reference>
<accession>A0A327WRH5</accession>
<evidence type="ECO:0000256" key="5">
    <source>
        <dbReference type="SAM" id="Phobius"/>
    </source>
</evidence>
<protein>
    <submittedName>
        <fullName evidence="7">UDP-N-acetyl-D-galactosamine dehydrogenase</fullName>
    </submittedName>
</protein>
<sequence>MYAAKSNKKEIFIMKICVVGLGYVGLPLAALLSTKYKVIGYDISESRVSQLIDGVDITGELESDYLLSLTCNLKFSNSVEDAHESDVFIITVPTPIDEFNKPDLSPLISASEMVGSIIKRDNIVIFESTVYPGVTEEICAKVIENKSGLEYNKDFFCGYSPERINPGDKERSVDKIIKVTSGSTASTARIVDELYKSVITAGTYMAPNIKVAEAAKVIENTQRDVNIALVNELAMIFNEMDIDTTEVLKAASTKWNFINMRPGLVGGHCIGVDPYYLTYRAEQLGYTPNLILASRQINNGMTKFITENIIQIMVKENILINKSSILILGATFKENCSDLRNSKVENLVDDLGKYGIKVSVYDPLVCASSKPQWLKKYGVDSLNGDFDIIIGAVAHDQFNNIDLTPMRSPNRGGSPVVVDLKNMFVEADWRL</sequence>
<dbReference type="InterPro" id="IPR028359">
    <property type="entry name" value="UDP_ManNAc/GlcNAc_DH"/>
</dbReference>
<dbReference type="SUPFAM" id="SSF52413">
    <property type="entry name" value="UDP-glucose/GDP-mannose dehydrogenase C-terminal domain"/>
    <property type="match status" value="1"/>
</dbReference>
<evidence type="ECO:0000256" key="3">
    <source>
        <dbReference type="ARBA" id="ARBA00023027"/>
    </source>
</evidence>
<dbReference type="AlphaFoldDB" id="A0A327WRH5"/>
<evidence type="ECO:0000313" key="8">
    <source>
        <dbReference type="Proteomes" id="UP000249203"/>
    </source>
</evidence>
<evidence type="ECO:0000256" key="2">
    <source>
        <dbReference type="ARBA" id="ARBA00023002"/>
    </source>
</evidence>
<evidence type="ECO:0000256" key="4">
    <source>
        <dbReference type="PIRNR" id="PIRNR000124"/>
    </source>
</evidence>
<dbReference type="InterPro" id="IPR036220">
    <property type="entry name" value="UDP-Glc/GDP-Man_DH_C_sf"/>
</dbReference>
<gene>
    <name evidence="7" type="ORF">B0I24_11738</name>
</gene>